<evidence type="ECO:0000256" key="1">
    <source>
        <dbReference type="ARBA" id="ARBA00004651"/>
    </source>
</evidence>
<evidence type="ECO:0000256" key="2">
    <source>
        <dbReference type="ARBA" id="ARBA00022475"/>
    </source>
</evidence>
<feature type="transmembrane region" description="Helical" evidence="11">
    <location>
        <begin position="708"/>
        <end position="727"/>
    </location>
</feature>
<dbReference type="Gene3D" id="2.10.50.30">
    <property type="entry name" value="GPCR, family 3, nine cysteines domain"/>
    <property type="match status" value="1"/>
</dbReference>
<dbReference type="PRINTS" id="PR01535">
    <property type="entry name" value="VOMERONASL2R"/>
</dbReference>
<name>A0A8C5PHK9_9ANUR</name>
<evidence type="ECO:0000256" key="10">
    <source>
        <dbReference type="ARBA" id="ARBA00023224"/>
    </source>
</evidence>
<dbReference type="InterPro" id="IPR038550">
    <property type="entry name" value="GPCR_3_9-Cys_sf"/>
</dbReference>
<dbReference type="Gene3D" id="3.40.50.2300">
    <property type="match status" value="2"/>
</dbReference>
<dbReference type="InterPro" id="IPR001828">
    <property type="entry name" value="ANF_lig-bd_rcpt"/>
</dbReference>
<sequence length="860" mass="97110">MVYGLVLFCGRAGSQGRASHQLKVLLCVLPVCVLPCSSTSQSSEPGCDLQIMKSFHEYGYFSDGDVIIGGVLTVNFFMKRVPIRGMDHMLPIPLYYKYLLTFLYAIKEINRKANMLPNVTLGYHLYDSCSDGPKAVKNIFQILSGQGKLVPNYRCGGLSPVAGFIGDQYSASTLPMAQILSVYRYTQISYGATNTVLNDRTLYPTFFRMIQSDLTFSSVLSMLLEHFGWTWVGIITSDDDIGEKETLVLMEYLPRTGTCVAFMIKLNSAVIKDGDLERSVHIIRKSTARIVVICGTFSAYFADFFRKTADVFKDRTLILNPTFALNNFLLEKYPEVFNGSLALGLFQPPIPEMTDFFETFHPLNYPRDLLIEHIWLLCFGCFTGVYRLNPLEKVYNVSLHACSGKERITDFTSLAINGLAPRVFHAVRIMADALHQIRYNIKNHSTENYRYQVHMAGMTEKKLFNENGEYVTWYNIINWVMYKNMSLHYKFVGYFNPQAPEGEQLLIKPARLTWKNEVPRSQCSESCLPGSRKIPKPGIIHSCCYDCVRCSEGEISNITDSRNCLKCQSSEWTKEKRDRCIPKEVEFLSYNDRISVIFSCASSLACLLTAFILGIFILYMDTPIVRANNKNLSFLLLVSIMLSFLCVFLFLGRPVDITCMLCQSSFGIIFTIAVSSVLAKTIMVCIAFKATKPGSSWRKWIGVKVSNLIVLFCTSVQVIINITWLSISPPFQELDTHSYPGKIIVQCNEGSVMAFYSVLGYMGLLAAVSFIIAFLARTLPDSFNEAKYITFSMMVYCSVWIAMIPAYLSTKGKDMVSVEIFAILASSAGLLVCIFLPKCYIVLFRPDLNKKSNLFETRTR</sequence>
<dbReference type="InterPro" id="IPR011500">
    <property type="entry name" value="GPCR_3_9-Cys_dom"/>
</dbReference>
<accession>A0A8C5PHK9</accession>
<evidence type="ECO:0000256" key="4">
    <source>
        <dbReference type="ARBA" id="ARBA00022729"/>
    </source>
</evidence>
<dbReference type="InterPro" id="IPR017979">
    <property type="entry name" value="GPCR_3_CS"/>
</dbReference>
<reference evidence="14" key="1">
    <citation type="submission" date="2025-08" db="UniProtKB">
        <authorList>
            <consortium name="Ensembl"/>
        </authorList>
    </citation>
    <scope>IDENTIFICATION</scope>
</reference>
<dbReference type="InterPro" id="IPR000337">
    <property type="entry name" value="GPCR_3"/>
</dbReference>
<dbReference type="GeneTree" id="ENSGT00950000182788"/>
<organism evidence="14 15">
    <name type="scientific">Leptobrachium leishanense</name>
    <name type="common">Leishan spiny toad</name>
    <dbReference type="NCBI Taxonomy" id="445787"/>
    <lineage>
        <taxon>Eukaryota</taxon>
        <taxon>Metazoa</taxon>
        <taxon>Chordata</taxon>
        <taxon>Craniata</taxon>
        <taxon>Vertebrata</taxon>
        <taxon>Euteleostomi</taxon>
        <taxon>Amphibia</taxon>
        <taxon>Batrachia</taxon>
        <taxon>Anura</taxon>
        <taxon>Pelobatoidea</taxon>
        <taxon>Megophryidae</taxon>
        <taxon>Leptobrachium</taxon>
    </lineage>
</organism>
<keyword evidence="5 11" id="KW-1133">Transmembrane helix</keyword>
<feature type="domain" description="G-protein coupled receptors family 3 profile" evidence="13">
    <location>
        <begin position="594"/>
        <end position="858"/>
    </location>
</feature>
<evidence type="ECO:0000313" key="15">
    <source>
        <dbReference type="Proteomes" id="UP000694569"/>
    </source>
</evidence>
<feature type="transmembrane region" description="Helical" evidence="11">
    <location>
        <begin position="632"/>
        <end position="652"/>
    </location>
</feature>
<evidence type="ECO:0000256" key="8">
    <source>
        <dbReference type="ARBA" id="ARBA00023170"/>
    </source>
</evidence>
<keyword evidence="8" id="KW-0675">Receptor</keyword>
<evidence type="ECO:0000256" key="3">
    <source>
        <dbReference type="ARBA" id="ARBA00022692"/>
    </source>
</evidence>
<comment type="subcellular location">
    <subcellularLocation>
        <location evidence="1">Cell membrane</location>
        <topology evidence="1">Multi-pass membrane protein</topology>
    </subcellularLocation>
</comment>
<feature type="transmembrane region" description="Helical" evidence="11">
    <location>
        <begin position="664"/>
        <end position="688"/>
    </location>
</feature>
<keyword evidence="3 11" id="KW-0812">Transmembrane</keyword>
<dbReference type="OrthoDB" id="5984008at2759"/>
<dbReference type="AlphaFoldDB" id="A0A8C5PHK9"/>
<keyword evidence="4 12" id="KW-0732">Signal</keyword>
<evidence type="ECO:0000256" key="9">
    <source>
        <dbReference type="ARBA" id="ARBA00023180"/>
    </source>
</evidence>
<dbReference type="InterPro" id="IPR000068">
    <property type="entry name" value="GPCR_3_Ca_sens_rcpt-rel"/>
</dbReference>
<dbReference type="Pfam" id="PF07562">
    <property type="entry name" value="NCD3G"/>
    <property type="match status" value="1"/>
</dbReference>
<dbReference type="Pfam" id="PF01094">
    <property type="entry name" value="ANF_receptor"/>
    <property type="match status" value="1"/>
</dbReference>
<dbReference type="InterPro" id="IPR017978">
    <property type="entry name" value="GPCR_3_C"/>
</dbReference>
<dbReference type="Pfam" id="PF00003">
    <property type="entry name" value="7tm_3"/>
    <property type="match status" value="1"/>
</dbReference>
<feature type="transmembrane region" description="Helical" evidence="11">
    <location>
        <begin position="788"/>
        <end position="808"/>
    </location>
</feature>
<dbReference type="InterPro" id="IPR028082">
    <property type="entry name" value="Peripla_BP_I"/>
</dbReference>
<keyword evidence="6" id="KW-0297">G-protein coupled receptor</keyword>
<dbReference type="PRINTS" id="PR00248">
    <property type="entry name" value="GPCRMGR"/>
</dbReference>
<reference evidence="14" key="2">
    <citation type="submission" date="2025-09" db="UniProtKB">
        <authorList>
            <consortium name="Ensembl"/>
        </authorList>
    </citation>
    <scope>IDENTIFICATION</scope>
</reference>
<dbReference type="Proteomes" id="UP000694569">
    <property type="component" value="Unplaced"/>
</dbReference>
<evidence type="ECO:0000313" key="14">
    <source>
        <dbReference type="Ensembl" id="ENSLLEP00000022913.1"/>
    </source>
</evidence>
<feature type="signal peptide" evidence="12">
    <location>
        <begin position="1"/>
        <end position="38"/>
    </location>
</feature>
<dbReference type="GO" id="GO:0005886">
    <property type="term" value="C:plasma membrane"/>
    <property type="evidence" value="ECO:0007669"/>
    <property type="project" value="UniProtKB-SubCell"/>
</dbReference>
<dbReference type="GO" id="GO:0004930">
    <property type="term" value="F:G protein-coupled receptor activity"/>
    <property type="evidence" value="ECO:0007669"/>
    <property type="project" value="UniProtKB-KW"/>
</dbReference>
<dbReference type="PROSITE" id="PS00981">
    <property type="entry name" value="G_PROTEIN_RECEP_F3_3"/>
    <property type="match status" value="1"/>
</dbReference>
<evidence type="ECO:0000256" key="11">
    <source>
        <dbReference type="SAM" id="Phobius"/>
    </source>
</evidence>
<keyword evidence="9" id="KW-0325">Glycoprotein</keyword>
<dbReference type="PROSITE" id="PS50259">
    <property type="entry name" value="G_PROTEIN_RECEP_F3_4"/>
    <property type="match status" value="1"/>
</dbReference>
<dbReference type="Ensembl" id="ENSLLET00000023787.1">
    <property type="protein sequence ID" value="ENSLLEP00000022913.1"/>
    <property type="gene ID" value="ENSLLEG00000014507.1"/>
</dbReference>
<keyword evidence="7 11" id="KW-0472">Membrane</keyword>
<protein>
    <recommendedName>
        <fullName evidence="13">G-protein coupled receptors family 3 profile domain-containing protein</fullName>
    </recommendedName>
</protein>
<feature type="chain" id="PRO_5034946305" description="G-protein coupled receptors family 3 profile domain-containing protein" evidence="12">
    <location>
        <begin position="39"/>
        <end position="860"/>
    </location>
</feature>
<dbReference type="FunFam" id="2.10.50.30:FF:000003">
    <property type="entry name" value="Vomeronasal 2, receptor 120"/>
    <property type="match status" value="1"/>
</dbReference>
<dbReference type="PANTHER" id="PTHR24061">
    <property type="entry name" value="CALCIUM-SENSING RECEPTOR-RELATED"/>
    <property type="match status" value="1"/>
</dbReference>
<evidence type="ECO:0000256" key="7">
    <source>
        <dbReference type="ARBA" id="ARBA00023136"/>
    </source>
</evidence>
<dbReference type="FunFam" id="3.40.50.2300:FF:000728">
    <property type="entry name" value="Uncharacterized protein"/>
    <property type="match status" value="1"/>
</dbReference>
<keyword evidence="10" id="KW-0807">Transducer</keyword>
<proteinExistence type="predicted"/>
<evidence type="ECO:0000256" key="12">
    <source>
        <dbReference type="SAM" id="SignalP"/>
    </source>
</evidence>
<feature type="transmembrane region" description="Helical" evidence="11">
    <location>
        <begin position="596"/>
        <end position="620"/>
    </location>
</feature>
<dbReference type="PANTHER" id="PTHR24061:SF588">
    <property type="entry name" value="VOMERONASAL TYPE-2 RECEPTOR 26"/>
    <property type="match status" value="1"/>
</dbReference>
<keyword evidence="15" id="KW-1185">Reference proteome</keyword>
<feature type="transmembrane region" description="Helical" evidence="11">
    <location>
        <begin position="820"/>
        <end position="843"/>
    </location>
</feature>
<keyword evidence="2" id="KW-1003">Cell membrane</keyword>
<dbReference type="InterPro" id="IPR004073">
    <property type="entry name" value="GPCR_3_vmron_rcpt_2"/>
</dbReference>
<feature type="transmembrane region" description="Helical" evidence="11">
    <location>
        <begin position="758"/>
        <end position="776"/>
    </location>
</feature>
<dbReference type="SUPFAM" id="SSF53822">
    <property type="entry name" value="Periplasmic binding protein-like I"/>
    <property type="match status" value="1"/>
</dbReference>
<evidence type="ECO:0000256" key="5">
    <source>
        <dbReference type="ARBA" id="ARBA00022989"/>
    </source>
</evidence>
<evidence type="ECO:0000259" key="13">
    <source>
        <dbReference type="PROSITE" id="PS50259"/>
    </source>
</evidence>
<dbReference type="CDD" id="cd15283">
    <property type="entry name" value="7tmC_V2R_pheromone"/>
    <property type="match status" value="1"/>
</dbReference>
<evidence type="ECO:0000256" key="6">
    <source>
        <dbReference type="ARBA" id="ARBA00023040"/>
    </source>
</evidence>